<dbReference type="Proteomes" id="UP001222932">
    <property type="component" value="Unassembled WGS sequence"/>
</dbReference>
<keyword evidence="3" id="KW-1185">Reference proteome</keyword>
<dbReference type="PANTHER" id="PTHR22767">
    <property type="entry name" value="N-TERMINAL ACETYLTRANSFERASE-RELATED"/>
    <property type="match status" value="1"/>
</dbReference>
<reference evidence="2" key="1">
    <citation type="journal article" date="2023" name="BMC Genomics">
        <title>Chromosome-level genome assemblies of Cutaneotrichosporon spp. (Trichosporonales, Basidiomycota) reveal imbalanced evolution between nucleotide sequences and chromosome synteny.</title>
        <authorList>
            <person name="Kobayashi Y."/>
            <person name="Kayamori A."/>
            <person name="Aoki K."/>
            <person name="Shiwa Y."/>
            <person name="Matsutani M."/>
            <person name="Fujita N."/>
            <person name="Sugita T."/>
            <person name="Iwasaki W."/>
            <person name="Tanaka N."/>
            <person name="Takashima M."/>
        </authorList>
    </citation>
    <scope>NUCLEOTIDE SEQUENCE</scope>
    <source>
        <strain evidence="2">HIS016</strain>
    </source>
</reference>
<comment type="caution">
    <text evidence="2">The sequence shown here is derived from an EMBL/GenBank/DDBJ whole genome shotgun (WGS) entry which is preliminary data.</text>
</comment>
<name>A0AAD3Y9L5_9TREE</name>
<evidence type="ECO:0008006" key="4">
    <source>
        <dbReference type="Google" id="ProtNLM"/>
    </source>
</evidence>
<dbReference type="InterPro" id="IPR019183">
    <property type="entry name" value="NAA25_NatB_aux_su"/>
</dbReference>
<proteinExistence type="inferred from homology"/>
<evidence type="ECO:0000256" key="1">
    <source>
        <dbReference type="ARBA" id="ARBA00006298"/>
    </source>
</evidence>
<reference evidence="2" key="2">
    <citation type="submission" date="2023-06" db="EMBL/GenBank/DDBJ databases">
        <authorList>
            <person name="Kobayashi Y."/>
            <person name="Kayamori A."/>
            <person name="Aoki K."/>
            <person name="Shiwa Y."/>
            <person name="Fujita N."/>
            <person name="Sugita T."/>
            <person name="Iwasaki W."/>
            <person name="Tanaka N."/>
            <person name="Takashima M."/>
        </authorList>
    </citation>
    <scope>NUCLEOTIDE SEQUENCE</scope>
    <source>
        <strain evidence="2">HIS016</strain>
    </source>
</reference>
<accession>A0AAD3Y9L5</accession>
<dbReference type="AlphaFoldDB" id="A0AAD3Y9L5"/>
<dbReference type="PANTHER" id="PTHR22767:SF3">
    <property type="entry name" value="N-ALPHA-ACETYLTRANSFERASE 25, NATB AUXILIARY SUBUNIT"/>
    <property type="match status" value="1"/>
</dbReference>
<gene>
    <name evidence="2" type="ORF">CspeluHIS016_0105180</name>
</gene>
<sequence>MTRPVDWAAEERKLQPVFDDIHEGRMKTAQAAVDKWLKKHPKSQTALVARMMLTDATGQGRAAVLQAYEDVNATAPLSPRSIWRVSTVLRSIRCPEMVLDLFQALADERPGVPDLADQVFFEAAAMGKTDVMASTSRKTFNLQKIPARARLAAYSAWADATPSPTDACPFPVTREKTPPAAQLLIRTTGAEVPTPETLWLRLQVALGARDGVEAWRLIKEESRKGALSRRWFGMQAARELASRNSSPTAEEVWADEFEATAALLATDGEAQHNYAYYRHLMEAAKDDERRKKATALFCDLVVQIGEKERAPLLAVLELDLQAPMPEAEWEATMREYLARWGSKWTTQSELAGVVGTHGEVLKSIMKEGAAQPHSDERSFVARAVAELYLLSVDPPTPSMDEARRLWDLYSAGLAYGKNLASTDPQPADPVGMAAVSILGRLWQANPSDDASLMHAAECLEAMAAASPSCYHARFTMCHVYRLLGAPALYEPHLKQLSLSEIQLDNLLHVVSERGALEAHAAGISLWQELESRATDMYGRSVTDLPNYIKQALQHETYSKVHGMRALIRALERSIAQRVLEVEELSLALASGSPILDSTVESLSAAMRDDVPFVDNRNFELMAEGFVGPAPQPGMDEATVRALAAALLGVAAYLSGSHEPLALPDRSGLSAADKAFVDGVEALLAAASSATAPAVTSPATAPVSGLYDASISAISGAPTTWARVDAYASLARLVGVARAVEKRVTELAGPAKKGKKRPAGLVQLGVGLRNAREALPKRLAEANALMDKAEWASGGLVGAETDEAAGLGRKLQDARASVRAGLSRLMKES</sequence>
<dbReference type="EMBL" id="BTCM01000001">
    <property type="protein sequence ID" value="GMK53932.1"/>
    <property type="molecule type" value="Genomic_DNA"/>
</dbReference>
<organism evidence="2 3">
    <name type="scientific">Cutaneotrichosporon spelunceum</name>
    <dbReference type="NCBI Taxonomy" id="1672016"/>
    <lineage>
        <taxon>Eukaryota</taxon>
        <taxon>Fungi</taxon>
        <taxon>Dikarya</taxon>
        <taxon>Basidiomycota</taxon>
        <taxon>Agaricomycotina</taxon>
        <taxon>Tremellomycetes</taxon>
        <taxon>Trichosporonales</taxon>
        <taxon>Trichosporonaceae</taxon>
        <taxon>Cutaneotrichosporon</taxon>
    </lineage>
</organism>
<dbReference type="GO" id="GO:0031416">
    <property type="term" value="C:NatB complex"/>
    <property type="evidence" value="ECO:0007669"/>
    <property type="project" value="TreeGrafter"/>
</dbReference>
<dbReference type="Pfam" id="PF09797">
    <property type="entry name" value="NatB_MDM20"/>
    <property type="match status" value="1"/>
</dbReference>
<comment type="similarity">
    <text evidence="1">Belongs to the MDM20/NAA25 family.</text>
</comment>
<evidence type="ECO:0000313" key="2">
    <source>
        <dbReference type="EMBL" id="GMK53932.1"/>
    </source>
</evidence>
<protein>
    <recommendedName>
        <fullName evidence="4">N-acetyltransferase B complex non catalytic subunit-domain-containing protein</fullName>
    </recommendedName>
</protein>
<evidence type="ECO:0000313" key="3">
    <source>
        <dbReference type="Proteomes" id="UP001222932"/>
    </source>
</evidence>